<dbReference type="PANTHER" id="PTHR40027:SF1">
    <property type="entry name" value="CELL DIVISION PROTEIN DIVIC"/>
    <property type="match status" value="1"/>
</dbReference>
<proteinExistence type="predicted"/>
<evidence type="ECO:0000313" key="4">
    <source>
        <dbReference type="Proteomes" id="UP000245938"/>
    </source>
</evidence>
<organism evidence="3 4">
    <name type="scientific">Kurthia sibirica</name>
    <dbReference type="NCBI Taxonomy" id="202750"/>
    <lineage>
        <taxon>Bacteria</taxon>
        <taxon>Bacillati</taxon>
        <taxon>Bacillota</taxon>
        <taxon>Bacilli</taxon>
        <taxon>Bacillales</taxon>
        <taxon>Caryophanaceae</taxon>
        <taxon>Kurthia</taxon>
    </lineage>
</organism>
<name>A0A2U3AIB6_9BACL</name>
<dbReference type="OrthoDB" id="2991180at2"/>
<dbReference type="RefSeq" id="WP_109307084.1">
    <property type="nucleotide sequence ID" value="NZ_BJUF01000030.1"/>
</dbReference>
<evidence type="ECO:0000313" key="3">
    <source>
        <dbReference type="EMBL" id="PWI24270.1"/>
    </source>
</evidence>
<keyword evidence="2" id="KW-0812">Transmembrane</keyword>
<feature type="transmembrane region" description="Helical" evidence="2">
    <location>
        <begin position="37"/>
        <end position="60"/>
    </location>
</feature>
<dbReference type="PANTHER" id="PTHR40027">
    <property type="entry name" value="CELL DIVISION PROTEIN DIVIC"/>
    <property type="match status" value="1"/>
</dbReference>
<dbReference type="EMBL" id="QFVR01000024">
    <property type="protein sequence ID" value="PWI24270.1"/>
    <property type="molecule type" value="Genomic_DNA"/>
</dbReference>
<dbReference type="AlphaFoldDB" id="A0A2U3AIB6"/>
<sequence length="141" mass="16607">MSEKKSRRPNSISRIHQDFVKQEEIKAKRLHNRKVSLYRNLAIMTTIFFLTVGSLLFTLAHQKNNLQEKKEAEIALKRELDNQKEQQKELKTQIVKLDDDDYIAKIVRKDLFLSKKGEKIFNIPNAAKDDDEMDFSQSQKD</sequence>
<feature type="coiled-coil region" evidence="1">
    <location>
        <begin position="59"/>
        <end position="100"/>
    </location>
</feature>
<reference evidence="3 4" key="1">
    <citation type="submission" date="2018-05" db="EMBL/GenBank/DDBJ databases">
        <title>Kurthia sibirica genome sequence.</title>
        <authorList>
            <person name="Maclea K.S."/>
            <person name="Goen A.E."/>
        </authorList>
    </citation>
    <scope>NUCLEOTIDE SEQUENCE [LARGE SCALE GENOMIC DNA]</scope>
    <source>
        <strain evidence="3 4">ATCC 49154</strain>
    </source>
</reference>
<keyword evidence="2" id="KW-1133">Transmembrane helix</keyword>
<accession>A0A2U3AIB6</accession>
<gene>
    <name evidence="3" type="ORF">DEX24_14240</name>
</gene>
<evidence type="ECO:0008006" key="5">
    <source>
        <dbReference type="Google" id="ProtNLM"/>
    </source>
</evidence>
<dbReference type="GO" id="GO:0051301">
    <property type="term" value="P:cell division"/>
    <property type="evidence" value="ECO:0007669"/>
    <property type="project" value="InterPro"/>
</dbReference>
<evidence type="ECO:0000256" key="2">
    <source>
        <dbReference type="SAM" id="Phobius"/>
    </source>
</evidence>
<keyword evidence="1" id="KW-0175">Coiled coil</keyword>
<dbReference type="InterPro" id="IPR039076">
    <property type="entry name" value="DivIC"/>
</dbReference>
<dbReference type="Pfam" id="PF04977">
    <property type="entry name" value="DivIC"/>
    <property type="match status" value="1"/>
</dbReference>
<dbReference type="Proteomes" id="UP000245938">
    <property type="component" value="Unassembled WGS sequence"/>
</dbReference>
<protein>
    <recommendedName>
        <fullName evidence="5">Cell division protein DIVIC</fullName>
    </recommendedName>
</protein>
<dbReference type="InterPro" id="IPR007060">
    <property type="entry name" value="FtsL/DivIC"/>
</dbReference>
<comment type="caution">
    <text evidence="3">The sequence shown here is derived from an EMBL/GenBank/DDBJ whole genome shotgun (WGS) entry which is preliminary data.</text>
</comment>
<evidence type="ECO:0000256" key="1">
    <source>
        <dbReference type="SAM" id="Coils"/>
    </source>
</evidence>
<keyword evidence="4" id="KW-1185">Reference proteome</keyword>
<keyword evidence="2" id="KW-0472">Membrane</keyword>